<dbReference type="AlphaFoldDB" id="A0A9D1DP13"/>
<feature type="transmembrane region" description="Helical" evidence="1">
    <location>
        <begin position="97"/>
        <end position="120"/>
    </location>
</feature>
<evidence type="ECO:0000313" key="2">
    <source>
        <dbReference type="EMBL" id="HIR56282.1"/>
    </source>
</evidence>
<keyword evidence="1" id="KW-1133">Transmembrane helix</keyword>
<feature type="transmembrane region" description="Helical" evidence="1">
    <location>
        <begin position="61"/>
        <end position="85"/>
    </location>
</feature>
<evidence type="ECO:0000256" key="1">
    <source>
        <dbReference type="SAM" id="Phobius"/>
    </source>
</evidence>
<proteinExistence type="predicted"/>
<organism evidence="2 3">
    <name type="scientific">Candidatus Gallacutalibacter pullicola</name>
    <dbReference type="NCBI Taxonomy" id="2840830"/>
    <lineage>
        <taxon>Bacteria</taxon>
        <taxon>Bacillati</taxon>
        <taxon>Bacillota</taxon>
        <taxon>Clostridia</taxon>
        <taxon>Eubacteriales</taxon>
        <taxon>Candidatus Gallacutalibacter</taxon>
    </lineage>
</organism>
<dbReference type="Gene3D" id="1.10.1760.20">
    <property type="match status" value="1"/>
</dbReference>
<dbReference type="Proteomes" id="UP000886785">
    <property type="component" value="Unassembled WGS sequence"/>
</dbReference>
<dbReference type="GO" id="GO:0022857">
    <property type="term" value="F:transmembrane transporter activity"/>
    <property type="evidence" value="ECO:0007669"/>
    <property type="project" value="InterPro"/>
</dbReference>
<evidence type="ECO:0000313" key="3">
    <source>
        <dbReference type="Proteomes" id="UP000886785"/>
    </source>
</evidence>
<dbReference type="Pfam" id="PF12822">
    <property type="entry name" value="ECF_trnsprt"/>
    <property type="match status" value="1"/>
</dbReference>
<reference evidence="2" key="1">
    <citation type="submission" date="2020-10" db="EMBL/GenBank/DDBJ databases">
        <authorList>
            <person name="Gilroy R."/>
        </authorList>
    </citation>
    <scope>NUCLEOTIDE SEQUENCE</scope>
    <source>
        <strain evidence="2">ChiSjej1B19-7085</strain>
    </source>
</reference>
<protein>
    <submittedName>
        <fullName evidence="2">ECF transporter S component</fullName>
    </submittedName>
</protein>
<dbReference type="EMBL" id="DVHF01000014">
    <property type="protein sequence ID" value="HIR56282.1"/>
    <property type="molecule type" value="Genomic_DNA"/>
</dbReference>
<dbReference type="InterPro" id="IPR024529">
    <property type="entry name" value="ECF_trnsprt_substrate-spec"/>
</dbReference>
<feature type="transmembrane region" description="Helical" evidence="1">
    <location>
        <begin position="132"/>
        <end position="158"/>
    </location>
</feature>
<feature type="transmembrane region" description="Helical" evidence="1">
    <location>
        <begin position="178"/>
        <end position="204"/>
    </location>
</feature>
<comment type="caution">
    <text evidence="2">The sequence shown here is derived from an EMBL/GenBank/DDBJ whole genome shotgun (WGS) entry which is preliminary data.</text>
</comment>
<gene>
    <name evidence="2" type="ORF">IAA54_01300</name>
</gene>
<keyword evidence="1" id="KW-0812">Transmembrane</keyword>
<sequence length="222" mass="23213">MNQRNVPKYREFVLLAMFVTITFVLGMTPLGMIPLGLIKATCVHVPVILGGVLLGPKRGAVLGFVFGLVSLISNTMSPAVLSFAFSPAIPVPGTASGSFWALVVCFVPRILVGVIPPLVFRGLMAVTHGKEMIALPAAGIAGAVMNTGLVMSFIYLLFRDAYAQAQGIPVTAVLAGVLGVIATNGVAEMILAAVLVTAVGKALLAADRRFSGKKVERERNLP</sequence>
<keyword evidence="1" id="KW-0472">Membrane</keyword>
<accession>A0A9D1DP13</accession>
<feature type="transmembrane region" description="Helical" evidence="1">
    <location>
        <begin position="36"/>
        <end position="54"/>
    </location>
</feature>
<feature type="transmembrane region" description="Helical" evidence="1">
    <location>
        <begin position="12"/>
        <end position="30"/>
    </location>
</feature>
<name>A0A9D1DP13_9FIRM</name>
<reference evidence="2" key="2">
    <citation type="journal article" date="2021" name="PeerJ">
        <title>Extensive microbial diversity within the chicken gut microbiome revealed by metagenomics and culture.</title>
        <authorList>
            <person name="Gilroy R."/>
            <person name="Ravi A."/>
            <person name="Getino M."/>
            <person name="Pursley I."/>
            <person name="Horton D.L."/>
            <person name="Alikhan N.F."/>
            <person name="Baker D."/>
            <person name="Gharbi K."/>
            <person name="Hall N."/>
            <person name="Watson M."/>
            <person name="Adriaenssens E.M."/>
            <person name="Foster-Nyarko E."/>
            <person name="Jarju S."/>
            <person name="Secka A."/>
            <person name="Antonio M."/>
            <person name="Oren A."/>
            <person name="Chaudhuri R.R."/>
            <person name="La Ragione R."/>
            <person name="Hildebrand F."/>
            <person name="Pallen M.J."/>
        </authorList>
    </citation>
    <scope>NUCLEOTIDE SEQUENCE</scope>
    <source>
        <strain evidence="2">ChiSjej1B19-7085</strain>
    </source>
</reference>